<evidence type="ECO:0000313" key="2">
    <source>
        <dbReference type="Proteomes" id="UP000010472"/>
    </source>
</evidence>
<dbReference type="OrthoDB" id="9807664at2"/>
<reference evidence="1 2" key="1">
    <citation type="submission" date="2012-06" db="EMBL/GenBank/DDBJ databases">
        <title>Finished chromosome of genome of Crinalium epipsammum PCC 9333.</title>
        <authorList>
            <consortium name="US DOE Joint Genome Institute"/>
            <person name="Gugger M."/>
            <person name="Coursin T."/>
            <person name="Rippka R."/>
            <person name="Tandeau De Marsac N."/>
            <person name="Huntemann M."/>
            <person name="Wei C.-L."/>
            <person name="Han J."/>
            <person name="Detter J.C."/>
            <person name="Han C."/>
            <person name="Tapia R."/>
            <person name="Davenport K."/>
            <person name="Daligault H."/>
            <person name="Erkkila T."/>
            <person name="Gu W."/>
            <person name="Munk A.C.C."/>
            <person name="Teshima H."/>
            <person name="Xu Y."/>
            <person name="Chain P."/>
            <person name="Chen A."/>
            <person name="Krypides N."/>
            <person name="Mavromatis K."/>
            <person name="Markowitz V."/>
            <person name="Szeto E."/>
            <person name="Ivanova N."/>
            <person name="Mikhailova N."/>
            <person name="Ovchinnikova G."/>
            <person name="Pagani I."/>
            <person name="Pati A."/>
            <person name="Goodwin L."/>
            <person name="Peters L."/>
            <person name="Pitluck S."/>
            <person name="Woyke T."/>
            <person name="Kerfeld C."/>
        </authorList>
    </citation>
    <scope>NUCLEOTIDE SEQUENCE [LARGE SCALE GENOMIC DNA]</scope>
    <source>
        <strain evidence="1 2">PCC 9333</strain>
    </source>
</reference>
<sequence length="96" mass="10861">MDLSFKNFEPSALALLKPIAIEAIKKGSVRIIGCPETDAECKIYLLNNSDAEGYVNLPEGGRQWGYLKHFLSRQSGISQNTNRTRYNVKHQLAHWV</sequence>
<dbReference type="KEGG" id="cep:Cri9333_0645"/>
<dbReference type="Proteomes" id="UP000010472">
    <property type="component" value="Chromosome"/>
</dbReference>
<dbReference type="AlphaFoldDB" id="K9VVT1"/>
<gene>
    <name evidence="1" type="ORF">Cri9333_0645</name>
</gene>
<dbReference type="HOGENOM" id="CLU_2355030_0_0_3"/>
<dbReference type="EMBL" id="CP003620">
    <property type="protein sequence ID" value="AFZ11587.1"/>
    <property type="molecule type" value="Genomic_DNA"/>
</dbReference>
<accession>K9VVT1</accession>
<organism evidence="1 2">
    <name type="scientific">Crinalium epipsammum PCC 9333</name>
    <dbReference type="NCBI Taxonomy" id="1173022"/>
    <lineage>
        <taxon>Bacteria</taxon>
        <taxon>Bacillati</taxon>
        <taxon>Cyanobacteriota</taxon>
        <taxon>Cyanophyceae</taxon>
        <taxon>Gomontiellales</taxon>
        <taxon>Gomontiellaceae</taxon>
        <taxon>Crinalium</taxon>
    </lineage>
</organism>
<evidence type="ECO:0000313" key="1">
    <source>
        <dbReference type="EMBL" id="AFZ11587.1"/>
    </source>
</evidence>
<keyword evidence="2" id="KW-1185">Reference proteome</keyword>
<name>K9VVT1_9CYAN</name>
<dbReference type="RefSeq" id="WP_015201721.1">
    <property type="nucleotide sequence ID" value="NC_019753.1"/>
</dbReference>
<proteinExistence type="predicted"/>
<protein>
    <submittedName>
        <fullName evidence="1">Uncharacterized protein</fullName>
    </submittedName>
</protein>
<dbReference type="STRING" id="1173022.Cri9333_0645"/>